<dbReference type="SMART" id="SM00332">
    <property type="entry name" value="PP2Cc"/>
    <property type="match status" value="1"/>
</dbReference>
<feature type="compositionally biased region" description="Basic and acidic residues" evidence="1">
    <location>
        <begin position="15"/>
        <end position="30"/>
    </location>
</feature>
<feature type="domain" description="PPM-type phosphatase" evidence="2">
    <location>
        <begin position="113"/>
        <end position="461"/>
    </location>
</feature>
<evidence type="ECO:0000259" key="2">
    <source>
        <dbReference type="PROSITE" id="PS51746"/>
    </source>
</evidence>
<dbReference type="Gene3D" id="3.60.40.10">
    <property type="entry name" value="PPM-type phosphatase domain"/>
    <property type="match status" value="1"/>
</dbReference>
<proteinExistence type="predicted"/>
<dbReference type="InterPro" id="IPR036457">
    <property type="entry name" value="PPM-type-like_dom_sf"/>
</dbReference>
<dbReference type="AlphaFoldDB" id="A0A2H0BSV0"/>
<dbReference type="Pfam" id="PF13672">
    <property type="entry name" value="PP2C_2"/>
    <property type="match status" value="1"/>
</dbReference>
<feature type="region of interest" description="Disordered" evidence="1">
    <location>
        <begin position="1"/>
        <end position="30"/>
    </location>
</feature>
<name>A0A2H0BSV0_9BACT</name>
<dbReference type="EMBL" id="PCSZ01000039">
    <property type="protein sequence ID" value="PIP60694.1"/>
    <property type="molecule type" value="Genomic_DNA"/>
</dbReference>
<gene>
    <name evidence="3" type="ORF">COX00_01905</name>
</gene>
<dbReference type="PROSITE" id="PS51746">
    <property type="entry name" value="PPM_2"/>
    <property type="match status" value="1"/>
</dbReference>
<evidence type="ECO:0000256" key="1">
    <source>
        <dbReference type="SAM" id="MobiDB-lite"/>
    </source>
</evidence>
<comment type="caution">
    <text evidence="3">The sequence shown here is derived from an EMBL/GenBank/DDBJ whole genome shotgun (WGS) entry which is preliminary data.</text>
</comment>
<sequence length="464" mass="51757">MPRFEPSPLADASPEEIKKAIDKLDPPPNEKAKIIRLEDYRKQKEAANVTELSEEDLEEIPNGELELSEADLEEVPEEEEFALSEDDLEEMPGGIHKAELHAIESKEGKWRFKIGAASEASPAHPDRNEDAYYYSAKRGIQFVADGMGGVPAGDHASAAAAEQLTRMQVESMAPVTKKVYEADMNTPLTKEEVETATGDILQRMNDAVERLGQENETVQAKARESFKEQLGQDFNPSKESHKKVMDILLKQIGCTASLSKVWRNTEGKEQMTIGQVGDSRIYRLRKGNLERLTREDSHVQVLIDEGIKDKNGEPVLDDADVTREIDKKDIIALAEKRKELAPLVMKLVRNPNQYVTLDSFRNMITQGIGLQKIMKEQFGTEFKPRIKTVELEDGDLVLTVSDGVGDNLTDAEIQTILVQNENDPLKAAKELQTMATERAIRGKDGNARAKMDDVTAIVTAYKKA</sequence>
<accession>A0A2H0BSV0</accession>
<dbReference type="Proteomes" id="UP000231581">
    <property type="component" value="Unassembled WGS sequence"/>
</dbReference>
<evidence type="ECO:0000313" key="4">
    <source>
        <dbReference type="Proteomes" id="UP000231581"/>
    </source>
</evidence>
<organism evidence="3 4">
    <name type="scientific">Candidatus Uhrbacteria bacterium CG22_combo_CG10-13_8_21_14_all_47_17</name>
    <dbReference type="NCBI Taxonomy" id="1975041"/>
    <lineage>
        <taxon>Bacteria</taxon>
        <taxon>Candidatus Uhriibacteriota</taxon>
    </lineage>
</organism>
<reference evidence="3 4" key="1">
    <citation type="submission" date="2017-09" db="EMBL/GenBank/DDBJ databases">
        <title>Depth-based differentiation of microbial function through sediment-hosted aquifers and enrichment of novel symbionts in the deep terrestrial subsurface.</title>
        <authorList>
            <person name="Probst A.J."/>
            <person name="Ladd B."/>
            <person name="Jarett J.K."/>
            <person name="Geller-Mcgrath D.E."/>
            <person name="Sieber C.M."/>
            <person name="Emerson J.B."/>
            <person name="Anantharaman K."/>
            <person name="Thomas B.C."/>
            <person name="Malmstrom R."/>
            <person name="Stieglmeier M."/>
            <person name="Klingl A."/>
            <person name="Woyke T."/>
            <person name="Ryan C.M."/>
            <person name="Banfield J.F."/>
        </authorList>
    </citation>
    <scope>NUCLEOTIDE SEQUENCE [LARGE SCALE GENOMIC DNA]</scope>
    <source>
        <strain evidence="3">CG22_combo_CG10-13_8_21_14_all_47_17</strain>
    </source>
</reference>
<protein>
    <recommendedName>
        <fullName evidence="2">PPM-type phosphatase domain-containing protein</fullName>
    </recommendedName>
</protein>
<dbReference type="InterPro" id="IPR001932">
    <property type="entry name" value="PPM-type_phosphatase-like_dom"/>
</dbReference>
<evidence type="ECO:0000313" key="3">
    <source>
        <dbReference type="EMBL" id="PIP60694.1"/>
    </source>
</evidence>
<dbReference type="SUPFAM" id="SSF81606">
    <property type="entry name" value="PP2C-like"/>
    <property type="match status" value="1"/>
</dbReference>